<name>A0AAJ0F9B9_9PEZI</name>
<evidence type="ECO:0000256" key="1">
    <source>
        <dbReference type="SAM" id="MobiDB-lite"/>
    </source>
</evidence>
<accession>A0AAJ0F9B9</accession>
<organism evidence="2 3">
    <name type="scientific">Echria macrotheca</name>
    <dbReference type="NCBI Taxonomy" id="438768"/>
    <lineage>
        <taxon>Eukaryota</taxon>
        <taxon>Fungi</taxon>
        <taxon>Dikarya</taxon>
        <taxon>Ascomycota</taxon>
        <taxon>Pezizomycotina</taxon>
        <taxon>Sordariomycetes</taxon>
        <taxon>Sordariomycetidae</taxon>
        <taxon>Sordariales</taxon>
        <taxon>Schizotheciaceae</taxon>
        <taxon>Echria</taxon>
    </lineage>
</organism>
<dbReference type="EMBL" id="MU839838">
    <property type="protein sequence ID" value="KAK1753000.1"/>
    <property type="molecule type" value="Genomic_DNA"/>
</dbReference>
<feature type="region of interest" description="Disordered" evidence="1">
    <location>
        <begin position="1"/>
        <end position="55"/>
    </location>
</feature>
<dbReference type="Proteomes" id="UP001239445">
    <property type="component" value="Unassembled WGS sequence"/>
</dbReference>
<feature type="compositionally biased region" description="Acidic residues" evidence="1">
    <location>
        <begin position="41"/>
        <end position="52"/>
    </location>
</feature>
<reference evidence="2" key="1">
    <citation type="submission" date="2023-06" db="EMBL/GenBank/DDBJ databases">
        <title>Genome-scale phylogeny and comparative genomics of the fungal order Sordariales.</title>
        <authorList>
            <consortium name="Lawrence Berkeley National Laboratory"/>
            <person name="Hensen N."/>
            <person name="Bonometti L."/>
            <person name="Westerberg I."/>
            <person name="Brannstrom I.O."/>
            <person name="Guillou S."/>
            <person name="Cros-Aarteil S."/>
            <person name="Calhoun S."/>
            <person name="Haridas S."/>
            <person name="Kuo A."/>
            <person name="Mondo S."/>
            <person name="Pangilinan J."/>
            <person name="Riley R."/>
            <person name="Labutti K."/>
            <person name="Andreopoulos B."/>
            <person name="Lipzen A."/>
            <person name="Chen C."/>
            <person name="Yanf M."/>
            <person name="Daum C."/>
            <person name="Ng V."/>
            <person name="Clum A."/>
            <person name="Steindorff A."/>
            <person name="Ohm R."/>
            <person name="Martin F."/>
            <person name="Silar P."/>
            <person name="Natvig D."/>
            <person name="Lalanne C."/>
            <person name="Gautier V."/>
            <person name="Ament-Velasquez S.L."/>
            <person name="Kruys A."/>
            <person name="Hutchinson M.I."/>
            <person name="Powell A.J."/>
            <person name="Barry K."/>
            <person name="Miller A.N."/>
            <person name="Grigoriev I.V."/>
            <person name="Debuchy R."/>
            <person name="Gladieux P."/>
            <person name="Thoren M.H."/>
            <person name="Johannesson H."/>
        </authorList>
    </citation>
    <scope>NUCLEOTIDE SEQUENCE</scope>
    <source>
        <strain evidence="2">PSN4</strain>
    </source>
</reference>
<keyword evidence="3" id="KW-1185">Reference proteome</keyword>
<proteinExistence type="predicted"/>
<dbReference type="AlphaFoldDB" id="A0AAJ0F9B9"/>
<sequence>MFSQSNKDTRKADKVDKADKTNKTDKADKSDNADRKVNKDNEEEEPAAEQETQEFRSIKDALEVFMTRKADYHRDDAAQFIRRQVLAEIRQNTAGESNEQSIFPILALPMETQIMIWKEALRKPNIHFVNVKRKEDPQSRIPGDGPGERDIEFWRVSLHPVPKGNDHSGFRRMAELATICPAAATAIKLATSEKSRLSFPHLKWSGIDLQTDLTCFQFMTPTRPPMPHDPVQSFGHWSPSNYWFDAFRLQRDRSAELLRGIRRVAVQWSEKLPRCELARYDLVFHCIWCRGSHSNWRFCPLELAGFLDLFDQLEEFYIIVPYGQSAEHMAESEEYLFPFFEKMTPTVRAENNIDVFYDAKQPYVQVCRVPPGTKNPWKKFGFRENFNKGHTEVLHTLALTRHHYTAARFPRGMVFEPAEPFRRSSNERRAVKFKMLLAAKSRCHRLHIE</sequence>
<feature type="compositionally biased region" description="Basic and acidic residues" evidence="1">
    <location>
        <begin position="7"/>
        <end position="40"/>
    </location>
</feature>
<evidence type="ECO:0000313" key="2">
    <source>
        <dbReference type="EMBL" id="KAK1753000.1"/>
    </source>
</evidence>
<comment type="caution">
    <text evidence="2">The sequence shown here is derived from an EMBL/GenBank/DDBJ whole genome shotgun (WGS) entry which is preliminary data.</text>
</comment>
<gene>
    <name evidence="2" type="ORF">QBC47DRAFT_431267</name>
</gene>
<protein>
    <submittedName>
        <fullName evidence="2">Uncharacterized protein</fullName>
    </submittedName>
</protein>
<evidence type="ECO:0000313" key="3">
    <source>
        <dbReference type="Proteomes" id="UP001239445"/>
    </source>
</evidence>